<name>A0ABN9KSV4_9NEOB</name>
<proteinExistence type="inferred from homology"/>
<keyword evidence="5" id="KW-0479">Metal-binding</keyword>
<dbReference type="PANTHER" id="PTHR24300:SF356">
    <property type="entry name" value="CYTOCHROME P450 2E1"/>
    <property type="match status" value="1"/>
</dbReference>
<comment type="caution">
    <text evidence="12">The sequence shown here is derived from an EMBL/GenBank/DDBJ whole genome shotgun (WGS) entry which is preliminary data.</text>
</comment>
<dbReference type="PANTHER" id="PTHR24300">
    <property type="entry name" value="CYTOCHROME P450 508A4-RELATED"/>
    <property type="match status" value="1"/>
</dbReference>
<evidence type="ECO:0000313" key="12">
    <source>
        <dbReference type="EMBL" id="CAJ0919182.1"/>
    </source>
</evidence>
<evidence type="ECO:0000313" key="13">
    <source>
        <dbReference type="Proteomes" id="UP001176940"/>
    </source>
</evidence>
<dbReference type="EC" id="1.14.14.1" evidence="4"/>
<evidence type="ECO:0000256" key="5">
    <source>
        <dbReference type="ARBA" id="ARBA00022723"/>
    </source>
</evidence>
<sequence length="405" mass="46510">MHDLAMLLHHNIMGTSDSGIRYCKRIGTQYRNSHTANIGRYDICTTHPLVPLSPCRICFRGRSLTAGSNHCTRQSSAFPGSFRAMTSPHEHCQKKPKTAECSEYRKQMRPETAGQEDASLDSFRKSLILLQVIVFTFSGVVGSNGERWRQLRRFSLMTLRNFGMGKRSIEQRIQEEAQFLVEEFRKSKAQPLDPTFFFAKAVSNVICSVVFGDRFEYEDKEFLKLLGLLNDIFKGFSSVWGQMYNVYPKIIAKIPGPHHKLFNAIDGIQEFIAKRVEMHKETLDPNDPRDFIDCFLIKMEQILTPSLYAPYMYCACRVSLFDVGSGAEPTSKSQHVSYFVQLTWPEGEFPLLQTLGTMRIPSDTWCPIDLYWYRISVSAISDTFRVSADTIRYRYFQVSDSIAQH</sequence>
<protein>
    <recommendedName>
        <fullName evidence="4">unspecific monooxygenase</fullName>
        <ecNumber evidence="4">1.14.14.1</ecNumber>
    </recommendedName>
</protein>
<evidence type="ECO:0000256" key="1">
    <source>
        <dbReference type="ARBA" id="ARBA00004174"/>
    </source>
</evidence>
<dbReference type="InterPro" id="IPR036396">
    <property type="entry name" value="Cyt_P450_sf"/>
</dbReference>
<dbReference type="Gene3D" id="1.10.630.10">
    <property type="entry name" value="Cytochrome P450"/>
    <property type="match status" value="1"/>
</dbReference>
<comment type="similarity">
    <text evidence="3">Belongs to the cytochrome P450 family.</text>
</comment>
<comment type="subcellular location">
    <subcellularLocation>
        <location evidence="2">Endoplasmic reticulum membrane</location>
        <topology evidence="2">Peripheral membrane protein</topology>
    </subcellularLocation>
    <subcellularLocation>
        <location evidence="1">Microsome membrane</location>
        <topology evidence="1">Peripheral membrane protein</topology>
    </subcellularLocation>
</comment>
<accession>A0ABN9KSV4</accession>
<keyword evidence="9" id="KW-0408">Iron</keyword>
<evidence type="ECO:0000256" key="8">
    <source>
        <dbReference type="ARBA" id="ARBA00023002"/>
    </source>
</evidence>
<organism evidence="12 13">
    <name type="scientific">Ranitomeya imitator</name>
    <name type="common">mimic poison frog</name>
    <dbReference type="NCBI Taxonomy" id="111125"/>
    <lineage>
        <taxon>Eukaryota</taxon>
        <taxon>Metazoa</taxon>
        <taxon>Chordata</taxon>
        <taxon>Craniata</taxon>
        <taxon>Vertebrata</taxon>
        <taxon>Euteleostomi</taxon>
        <taxon>Amphibia</taxon>
        <taxon>Batrachia</taxon>
        <taxon>Anura</taxon>
        <taxon>Neobatrachia</taxon>
        <taxon>Hyloidea</taxon>
        <taxon>Dendrobatidae</taxon>
        <taxon>Dendrobatinae</taxon>
        <taxon>Ranitomeya</taxon>
    </lineage>
</organism>
<keyword evidence="8" id="KW-0560">Oxidoreductase</keyword>
<keyword evidence="11" id="KW-0472">Membrane</keyword>
<evidence type="ECO:0000256" key="2">
    <source>
        <dbReference type="ARBA" id="ARBA00004406"/>
    </source>
</evidence>
<keyword evidence="10" id="KW-0503">Monooxygenase</keyword>
<reference evidence="12" key="1">
    <citation type="submission" date="2023-07" db="EMBL/GenBank/DDBJ databases">
        <authorList>
            <person name="Stuckert A."/>
        </authorList>
    </citation>
    <scope>NUCLEOTIDE SEQUENCE</scope>
</reference>
<evidence type="ECO:0000256" key="11">
    <source>
        <dbReference type="ARBA" id="ARBA00023136"/>
    </source>
</evidence>
<dbReference type="InterPro" id="IPR050182">
    <property type="entry name" value="Cytochrome_P450_fam2"/>
</dbReference>
<evidence type="ECO:0000256" key="9">
    <source>
        <dbReference type="ARBA" id="ARBA00023004"/>
    </source>
</evidence>
<evidence type="ECO:0000256" key="10">
    <source>
        <dbReference type="ARBA" id="ARBA00023033"/>
    </source>
</evidence>
<keyword evidence="13" id="KW-1185">Reference proteome</keyword>
<dbReference type="EMBL" id="CAUEEQ010001204">
    <property type="protein sequence ID" value="CAJ0919182.1"/>
    <property type="molecule type" value="Genomic_DNA"/>
</dbReference>
<dbReference type="InterPro" id="IPR001128">
    <property type="entry name" value="Cyt_P450"/>
</dbReference>
<evidence type="ECO:0000256" key="7">
    <source>
        <dbReference type="ARBA" id="ARBA00022848"/>
    </source>
</evidence>
<dbReference type="Proteomes" id="UP001176940">
    <property type="component" value="Unassembled WGS sequence"/>
</dbReference>
<evidence type="ECO:0000256" key="4">
    <source>
        <dbReference type="ARBA" id="ARBA00012109"/>
    </source>
</evidence>
<keyword evidence="7" id="KW-0492">Microsome</keyword>
<evidence type="ECO:0000256" key="3">
    <source>
        <dbReference type="ARBA" id="ARBA00010617"/>
    </source>
</evidence>
<evidence type="ECO:0000256" key="6">
    <source>
        <dbReference type="ARBA" id="ARBA00022824"/>
    </source>
</evidence>
<dbReference type="Pfam" id="PF00067">
    <property type="entry name" value="p450"/>
    <property type="match status" value="1"/>
</dbReference>
<dbReference type="SUPFAM" id="SSF48264">
    <property type="entry name" value="Cytochrome P450"/>
    <property type="match status" value="1"/>
</dbReference>
<gene>
    <name evidence="12" type="ORF">RIMI_LOCUS957379</name>
</gene>
<keyword evidence="6" id="KW-0256">Endoplasmic reticulum</keyword>